<dbReference type="SUPFAM" id="SSF161098">
    <property type="entry name" value="MetI-like"/>
    <property type="match status" value="1"/>
</dbReference>
<feature type="transmembrane region" description="Helical" evidence="8">
    <location>
        <begin position="12"/>
        <end position="33"/>
    </location>
</feature>
<feature type="domain" description="ABC transmembrane type-1" evidence="9">
    <location>
        <begin position="15"/>
        <end position="203"/>
    </location>
</feature>
<evidence type="ECO:0000256" key="1">
    <source>
        <dbReference type="ARBA" id="ARBA00004651"/>
    </source>
</evidence>
<feature type="transmembrane region" description="Helical" evidence="8">
    <location>
        <begin position="182"/>
        <end position="203"/>
    </location>
</feature>
<dbReference type="NCBIfam" id="TIGR01726">
    <property type="entry name" value="HEQRo_perm_3TM"/>
    <property type="match status" value="1"/>
</dbReference>
<dbReference type="GO" id="GO:0022857">
    <property type="term" value="F:transmembrane transporter activity"/>
    <property type="evidence" value="ECO:0007669"/>
    <property type="project" value="InterPro"/>
</dbReference>
<dbReference type="InterPro" id="IPR035906">
    <property type="entry name" value="MetI-like_sf"/>
</dbReference>
<keyword evidence="7 8" id="KW-0472">Membrane</keyword>
<dbReference type="PANTHER" id="PTHR30614:SF0">
    <property type="entry name" value="L-CYSTINE TRANSPORT SYSTEM PERMEASE PROTEIN TCYL"/>
    <property type="match status" value="1"/>
</dbReference>
<dbReference type="InterPro" id="IPR043429">
    <property type="entry name" value="ArtM/GltK/GlnP/TcyL/YhdX-like"/>
</dbReference>
<gene>
    <name evidence="10" type="ORF">IAD12_04490</name>
</gene>
<comment type="caution">
    <text evidence="10">The sequence shown here is derived from an EMBL/GenBank/DDBJ whole genome shotgun (WGS) entry which is preliminary data.</text>
</comment>
<comment type="subcellular location">
    <subcellularLocation>
        <location evidence="1 8">Cell membrane</location>
        <topology evidence="1 8">Multi-pass membrane protein</topology>
    </subcellularLocation>
</comment>
<evidence type="ECO:0000256" key="8">
    <source>
        <dbReference type="RuleBase" id="RU363032"/>
    </source>
</evidence>
<keyword evidence="2 8" id="KW-0813">Transport</keyword>
<keyword evidence="4 8" id="KW-0812">Transmembrane</keyword>
<keyword evidence="3" id="KW-1003">Cell membrane</keyword>
<evidence type="ECO:0000256" key="3">
    <source>
        <dbReference type="ARBA" id="ARBA00022475"/>
    </source>
</evidence>
<protein>
    <submittedName>
        <fullName evidence="10">Amino acid ABC transporter permease</fullName>
    </submittedName>
</protein>
<keyword evidence="5" id="KW-0029">Amino-acid transport</keyword>
<dbReference type="PANTHER" id="PTHR30614">
    <property type="entry name" value="MEMBRANE COMPONENT OF AMINO ACID ABC TRANSPORTER"/>
    <property type="match status" value="1"/>
</dbReference>
<evidence type="ECO:0000256" key="2">
    <source>
        <dbReference type="ARBA" id="ARBA00022448"/>
    </source>
</evidence>
<dbReference type="InterPro" id="IPR010065">
    <property type="entry name" value="AA_ABC_transptr_permease_3TM"/>
</dbReference>
<keyword evidence="6 8" id="KW-1133">Transmembrane helix</keyword>
<evidence type="ECO:0000256" key="5">
    <source>
        <dbReference type="ARBA" id="ARBA00022970"/>
    </source>
</evidence>
<accession>A0A9D1HC32</accession>
<dbReference type="InterPro" id="IPR000515">
    <property type="entry name" value="MetI-like"/>
</dbReference>
<evidence type="ECO:0000256" key="4">
    <source>
        <dbReference type="ARBA" id="ARBA00022692"/>
    </source>
</evidence>
<dbReference type="GO" id="GO:0006865">
    <property type="term" value="P:amino acid transport"/>
    <property type="evidence" value="ECO:0007669"/>
    <property type="project" value="UniProtKB-KW"/>
</dbReference>
<name>A0A9D1HC32_9FIRM</name>
<dbReference type="GO" id="GO:0043190">
    <property type="term" value="C:ATP-binding cassette (ABC) transporter complex"/>
    <property type="evidence" value="ECO:0007669"/>
    <property type="project" value="InterPro"/>
</dbReference>
<reference evidence="10" key="2">
    <citation type="journal article" date="2021" name="PeerJ">
        <title>Extensive microbial diversity within the chicken gut microbiome revealed by metagenomics and culture.</title>
        <authorList>
            <person name="Gilroy R."/>
            <person name="Ravi A."/>
            <person name="Getino M."/>
            <person name="Pursley I."/>
            <person name="Horton D.L."/>
            <person name="Alikhan N.F."/>
            <person name="Baker D."/>
            <person name="Gharbi K."/>
            <person name="Hall N."/>
            <person name="Watson M."/>
            <person name="Adriaenssens E.M."/>
            <person name="Foster-Nyarko E."/>
            <person name="Jarju S."/>
            <person name="Secka A."/>
            <person name="Antonio M."/>
            <person name="Oren A."/>
            <person name="Chaudhuri R.R."/>
            <person name="La Ragione R."/>
            <person name="Hildebrand F."/>
            <person name="Pallen M.J."/>
        </authorList>
    </citation>
    <scope>NUCLEOTIDE SEQUENCE</scope>
    <source>
        <strain evidence="10">CHK176-22527</strain>
    </source>
</reference>
<dbReference type="Gene3D" id="1.10.3720.10">
    <property type="entry name" value="MetI-like"/>
    <property type="match status" value="1"/>
</dbReference>
<dbReference type="EMBL" id="DVLX01000051">
    <property type="protein sequence ID" value="HIT99493.1"/>
    <property type="molecule type" value="Genomic_DNA"/>
</dbReference>
<dbReference type="CDD" id="cd06261">
    <property type="entry name" value="TM_PBP2"/>
    <property type="match status" value="1"/>
</dbReference>
<sequence length="220" mass="24757">MDKIMEFLPFMLEGTVLTVELFILTLAIALPLGLPVALGSNSRIKPLSWLCKVYVWIFRGTPLLLQLFFFYFFFPIVLDIRLDVFFTVVLTYVLNYAAYFSEIYRGGINSIDKGQYEAAHALGISKGQTMKDIILPQTMKAVLPPTVNETANLVKDTALASTLPVVDLMKAANSAVNRLTDITPFIFAAIIYFIMTLVVTLIAGRIEKYFSRYDEKGEDK</sequence>
<evidence type="ECO:0000259" key="9">
    <source>
        <dbReference type="PROSITE" id="PS50928"/>
    </source>
</evidence>
<evidence type="ECO:0000313" key="11">
    <source>
        <dbReference type="Proteomes" id="UP000824159"/>
    </source>
</evidence>
<reference evidence="10" key="1">
    <citation type="submission" date="2020-10" db="EMBL/GenBank/DDBJ databases">
        <authorList>
            <person name="Gilroy R."/>
        </authorList>
    </citation>
    <scope>NUCLEOTIDE SEQUENCE</scope>
    <source>
        <strain evidence="10">CHK176-22527</strain>
    </source>
</reference>
<dbReference type="AlphaFoldDB" id="A0A9D1HC32"/>
<evidence type="ECO:0000256" key="6">
    <source>
        <dbReference type="ARBA" id="ARBA00022989"/>
    </source>
</evidence>
<evidence type="ECO:0000256" key="7">
    <source>
        <dbReference type="ARBA" id="ARBA00023136"/>
    </source>
</evidence>
<dbReference type="FunFam" id="1.10.3720.10:FF:000006">
    <property type="entry name" value="Glutamate/aspartate ABC transporter, permease protein GltK"/>
    <property type="match status" value="1"/>
</dbReference>
<feature type="transmembrane region" description="Helical" evidence="8">
    <location>
        <begin position="53"/>
        <end position="73"/>
    </location>
</feature>
<dbReference type="PROSITE" id="PS50928">
    <property type="entry name" value="ABC_TM1"/>
    <property type="match status" value="1"/>
</dbReference>
<dbReference type="Proteomes" id="UP000824159">
    <property type="component" value="Unassembled WGS sequence"/>
</dbReference>
<dbReference type="Pfam" id="PF00528">
    <property type="entry name" value="BPD_transp_1"/>
    <property type="match status" value="1"/>
</dbReference>
<comment type="similarity">
    <text evidence="8">Belongs to the binding-protein-dependent transport system permease family.</text>
</comment>
<evidence type="ECO:0000313" key="10">
    <source>
        <dbReference type="EMBL" id="HIT99493.1"/>
    </source>
</evidence>
<organism evidence="10 11">
    <name type="scientific">Candidatus Allocopromorpha excrementavium</name>
    <dbReference type="NCBI Taxonomy" id="2840741"/>
    <lineage>
        <taxon>Bacteria</taxon>
        <taxon>Bacillati</taxon>
        <taxon>Bacillota</taxon>
        <taxon>Clostridia</taxon>
        <taxon>Eubacteriales</taxon>
        <taxon>Eubacteriaceae</taxon>
        <taxon>Eubacteriaceae incertae sedis</taxon>
        <taxon>Candidatus Allocopromorpha</taxon>
    </lineage>
</organism>
<proteinExistence type="inferred from homology"/>
<feature type="transmembrane region" description="Helical" evidence="8">
    <location>
        <begin position="80"/>
        <end position="99"/>
    </location>
</feature>